<proteinExistence type="predicted"/>
<dbReference type="EMBL" id="BMAR01000002">
    <property type="protein sequence ID" value="GFR41964.1"/>
    <property type="molecule type" value="Genomic_DNA"/>
</dbReference>
<organism evidence="2 3">
    <name type="scientific">Astrephomene gubernaculifera</name>
    <dbReference type="NCBI Taxonomy" id="47775"/>
    <lineage>
        <taxon>Eukaryota</taxon>
        <taxon>Viridiplantae</taxon>
        <taxon>Chlorophyta</taxon>
        <taxon>core chlorophytes</taxon>
        <taxon>Chlorophyceae</taxon>
        <taxon>CS clade</taxon>
        <taxon>Chlamydomonadales</taxon>
        <taxon>Astrephomenaceae</taxon>
        <taxon>Astrephomene</taxon>
    </lineage>
</organism>
<feature type="non-terminal residue" evidence="2">
    <location>
        <position position="1"/>
    </location>
</feature>
<accession>A0AAD3DIR0</accession>
<feature type="region of interest" description="Disordered" evidence="1">
    <location>
        <begin position="127"/>
        <end position="162"/>
    </location>
</feature>
<name>A0AAD3DIR0_9CHLO</name>
<keyword evidence="3" id="KW-1185">Reference proteome</keyword>
<dbReference type="AlphaFoldDB" id="A0AAD3DIR0"/>
<reference evidence="2 3" key="1">
    <citation type="journal article" date="2021" name="Sci. Rep.">
        <title>Genome sequencing of the multicellular alga Astrephomene provides insights into convergent evolution of germ-soma differentiation.</title>
        <authorList>
            <person name="Yamashita S."/>
            <person name="Yamamoto K."/>
            <person name="Matsuzaki R."/>
            <person name="Suzuki S."/>
            <person name="Yamaguchi H."/>
            <person name="Hirooka S."/>
            <person name="Minakuchi Y."/>
            <person name="Miyagishima S."/>
            <person name="Kawachi M."/>
            <person name="Toyoda A."/>
            <person name="Nozaki H."/>
        </authorList>
    </citation>
    <scope>NUCLEOTIDE SEQUENCE [LARGE SCALE GENOMIC DNA]</scope>
    <source>
        <strain evidence="2 3">NIES-4017</strain>
    </source>
</reference>
<feature type="non-terminal residue" evidence="2">
    <location>
        <position position="162"/>
    </location>
</feature>
<feature type="compositionally biased region" description="Low complexity" evidence="1">
    <location>
        <begin position="134"/>
        <end position="162"/>
    </location>
</feature>
<evidence type="ECO:0000256" key="1">
    <source>
        <dbReference type="SAM" id="MobiDB-lite"/>
    </source>
</evidence>
<dbReference type="Proteomes" id="UP001054857">
    <property type="component" value="Unassembled WGS sequence"/>
</dbReference>
<evidence type="ECO:0000313" key="2">
    <source>
        <dbReference type="EMBL" id="GFR41964.1"/>
    </source>
</evidence>
<gene>
    <name evidence="2" type="ORF">Agub_g2763</name>
</gene>
<protein>
    <submittedName>
        <fullName evidence="2">Uncharacterized protein</fullName>
    </submittedName>
</protein>
<evidence type="ECO:0000313" key="3">
    <source>
        <dbReference type="Proteomes" id="UP001054857"/>
    </source>
</evidence>
<sequence length="162" mass="17002">ASLALLGVLRLSAPVITLLLRYLVRRRTFWIKGLQQAYYDPSAVTPELVDAYRLPQLVRGWEAGMVNFLLARLARPRGGLRELFRDALRGGRNTAAAAAAAASGRGGTVAAATAASGIATAAAAADAESIALDPSQQQQQQQHGQQPSAPPHSSYSSSGINP</sequence>
<comment type="caution">
    <text evidence="2">The sequence shown here is derived from an EMBL/GenBank/DDBJ whole genome shotgun (WGS) entry which is preliminary data.</text>
</comment>